<gene>
    <name evidence="1" type="ORF">SLEP1_g58369</name>
</gene>
<keyword evidence="2" id="KW-1185">Reference proteome</keyword>
<comment type="caution">
    <text evidence="1">The sequence shown here is derived from an EMBL/GenBank/DDBJ whole genome shotgun (WGS) entry which is preliminary data.</text>
</comment>
<accession>A0AAV5MRW3</accession>
<sequence>MLSFFSCSRTRFRSLETSPLQRKSPICSASFLLCRRLLLLFVGAKFFKFLIAAGLPPNCSSDFCC</sequence>
<dbReference type="Proteomes" id="UP001054252">
    <property type="component" value="Unassembled WGS sequence"/>
</dbReference>
<reference evidence="1 2" key="1">
    <citation type="journal article" date="2021" name="Commun. Biol.">
        <title>The genome of Shorea leprosula (Dipterocarpaceae) highlights the ecological relevance of drought in aseasonal tropical rainforests.</title>
        <authorList>
            <person name="Ng K.K.S."/>
            <person name="Kobayashi M.J."/>
            <person name="Fawcett J.A."/>
            <person name="Hatakeyama M."/>
            <person name="Paape T."/>
            <person name="Ng C.H."/>
            <person name="Ang C.C."/>
            <person name="Tnah L.H."/>
            <person name="Lee C.T."/>
            <person name="Nishiyama T."/>
            <person name="Sese J."/>
            <person name="O'Brien M.J."/>
            <person name="Copetti D."/>
            <person name="Mohd Noor M.I."/>
            <person name="Ong R.C."/>
            <person name="Putra M."/>
            <person name="Sireger I.Z."/>
            <person name="Indrioko S."/>
            <person name="Kosugi Y."/>
            <person name="Izuno A."/>
            <person name="Isagi Y."/>
            <person name="Lee S.L."/>
            <person name="Shimizu K.K."/>
        </authorList>
    </citation>
    <scope>NUCLEOTIDE SEQUENCE [LARGE SCALE GENOMIC DNA]</scope>
    <source>
        <strain evidence="1">214</strain>
    </source>
</reference>
<organism evidence="1 2">
    <name type="scientific">Rubroshorea leprosula</name>
    <dbReference type="NCBI Taxonomy" id="152421"/>
    <lineage>
        <taxon>Eukaryota</taxon>
        <taxon>Viridiplantae</taxon>
        <taxon>Streptophyta</taxon>
        <taxon>Embryophyta</taxon>
        <taxon>Tracheophyta</taxon>
        <taxon>Spermatophyta</taxon>
        <taxon>Magnoliopsida</taxon>
        <taxon>eudicotyledons</taxon>
        <taxon>Gunneridae</taxon>
        <taxon>Pentapetalae</taxon>
        <taxon>rosids</taxon>
        <taxon>malvids</taxon>
        <taxon>Malvales</taxon>
        <taxon>Dipterocarpaceae</taxon>
        <taxon>Rubroshorea</taxon>
    </lineage>
</organism>
<evidence type="ECO:0000313" key="2">
    <source>
        <dbReference type="Proteomes" id="UP001054252"/>
    </source>
</evidence>
<dbReference type="AlphaFoldDB" id="A0AAV5MRW3"/>
<proteinExistence type="predicted"/>
<dbReference type="EMBL" id="BPVZ01000533">
    <property type="protein sequence ID" value="GKV51744.1"/>
    <property type="molecule type" value="Genomic_DNA"/>
</dbReference>
<name>A0AAV5MRW3_9ROSI</name>
<evidence type="ECO:0000313" key="1">
    <source>
        <dbReference type="EMBL" id="GKV51744.1"/>
    </source>
</evidence>
<protein>
    <submittedName>
        <fullName evidence="1">Uncharacterized protein</fullName>
    </submittedName>
</protein>